<proteinExistence type="inferred from homology"/>
<feature type="non-terminal residue" evidence="4">
    <location>
        <position position="1"/>
    </location>
</feature>
<organism evidence="4 5">
    <name type="scientific">Brachionus plicatilis</name>
    <name type="common">Marine rotifer</name>
    <name type="synonym">Brachionus muelleri</name>
    <dbReference type="NCBI Taxonomy" id="10195"/>
    <lineage>
        <taxon>Eukaryota</taxon>
        <taxon>Metazoa</taxon>
        <taxon>Spiralia</taxon>
        <taxon>Gnathifera</taxon>
        <taxon>Rotifera</taxon>
        <taxon>Eurotatoria</taxon>
        <taxon>Monogononta</taxon>
        <taxon>Pseudotrocha</taxon>
        <taxon>Ploima</taxon>
        <taxon>Brachionidae</taxon>
        <taxon>Brachionus</taxon>
    </lineage>
</organism>
<comment type="caution">
    <text evidence="4">The sequence shown here is derived from an EMBL/GenBank/DDBJ whole genome shotgun (WGS) entry which is preliminary data.</text>
</comment>
<keyword evidence="2" id="KW-0378">Hydrolase</keyword>
<dbReference type="GO" id="GO:0009166">
    <property type="term" value="P:nucleotide catabolic process"/>
    <property type="evidence" value="ECO:0007669"/>
    <property type="project" value="InterPro"/>
</dbReference>
<accession>A0A3M7P6T4</accession>
<dbReference type="EMBL" id="REGN01013041">
    <property type="protein sequence ID" value="RMZ94457.1"/>
    <property type="molecule type" value="Genomic_DNA"/>
</dbReference>
<dbReference type="Proteomes" id="UP000276133">
    <property type="component" value="Unassembled WGS sequence"/>
</dbReference>
<dbReference type="GO" id="GO:0000166">
    <property type="term" value="F:nucleotide binding"/>
    <property type="evidence" value="ECO:0007669"/>
    <property type="project" value="UniProtKB-KW"/>
</dbReference>
<reference evidence="4 5" key="1">
    <citation type="journal article" date="2018" name="Sci. Rep.">
        <title>Genomic signatures of local adaptation to the degree of environmental predictability in rotifers.</title>
        <authorList>
            <person name="Franch-Gras L."/>
            <person name="Hahn C."/>
            <person name="Garcia-Roger E.M."/>
            <person name="Carmona M.J."/>
            <person name="Serra M."/>
            <person name="Gomez A."/>
        </authorList>
    </citation>
    <scope>NUCLEOTIDE SEQUENCE [LARGE SCALE GENOMIC DNA]</scope>
    <source>
        <strain evidence="4">HYR1</strain>
    </source>
</reference>
<dbReference type="InterPro" id="IPR008334">
    <property type="entry name" value="5'-Nucleotdase_C"/>
</dbReference>
<dbReference type="Gene3D" id="3.60.21.10">
    <property type="match status" value="1"/>
</dbReference>
<name>A0A3M7P6T4_BRAPC</name>
<evidence type="ECO:0000256" key="1">
    <source>
        <dbReference type="ARBA" id="ARBA00006654"/>
    </source>
</evidence>
<evidence type="ECO:0000313" key="5">
    <source>
        <dbReference type="Proteomes" id="UP000276133"/>
    </source>
</evidence>
<sequence>KVDIVIAMTHMRLPNDIKLANEVHDLDLVLGGHDHNYVCKMVNNKWIIKSGCDFKNLSTIELSKKDKSVKKIDKYVIDSSIPEHNDLKFIVDQYMKTMTNNEIYTDILAKLDVDLDGRFIVCRTQESNLANLICDILLDSIKAAECCIVNSGTFRSDCINPAGSNLTYGDLKKIIPGNNELVVIKCSGKTIHDALENGVSSYPKLEGRFPQVSGLSFEFDPKREPFDRVDPKSISVKGKQLELEKDYSVLVKKFIKDGKDGYKCLTPCHVLIDFYQFPLYFTIIENYFRKNLALNNDFHIAPKTENRIVIL</sequence>
<dbReference type="Pfam" id="PF02872">
    <property type="entry name" value="5_nucleotid_C"/>
    <property type="match status" value="1"/>
</dbReference>
<dbReference type="SUPFAM" id="SSF56300">
    <property type="entry name" value="Metallo-dependent phosphatases"/>
    <property type="match status" value="1"/>
</dbReference>
<dbReference type="InterPro" id="IPR036907">
    <property type="entry name" value="5'-Nucleotdase_C_sf"/>
</dbReference>
<dbReference type="Gene3D" id="3.90.780.10">
    <property type="entry name" value="5'-Nucleotidase, C-terminal domain"/>
    <property type="match status" value="1"/>
</dbReference>
<dbReference type="PANTHER" id="PTHR11575">
    <property type="entry name" value="5'-NUCLEOTIDASE-RELATED"/>
    <property type="match status" value="1"/>
</dbReference>
<evidence type="ECO:0000313" key="4">
    <source>
        <dbReference type="EMBL" id="RMZ94457.1"/>
    </source>
</evidence>
<protein>
    <submittedName>
        <fullName evidence="4">Trifunctional nucleotide phosphoesterase-like</fullName>
    </submittedName>
</protein>
<dbReference type="PRINTS" id="PR01607">
    <property type="entry name" value="APYRASEFAMLY"/>
</dbReference>
<evidence type="ECO:0000256" key="2">
    <source>
        <dbReference type="RuleBase" id="RU362119"/>
    </source>
</evidence>
<dbReference type="OrthoDB" id="10252235at2759"/>
<dbReference type="GO" id="GO:0016787">
    <property type="term" value="F:hydrolase activity"/>
    <property type="evidence" value="ECO:0007669"/>
    <property type="project" value="UniProtKB-KW"/>
</dbReference>
<keyword evidence="2" id="KW-0547">Nucleotide-binding</keyword>
<dbReference type="PANTHER" id="PTHR11575:SF48">
    <property type="entry name" value="5'-NUCLEOTIDASE"/>
    <property type="match status" value="1"/>
</dbReference>
<gene>
    <name evidence="4" type="ORF">BpHYR1_020773</name>
</gene>
<feature type="domain" description="5'-Nucleotidase C-terminal" evidence="3">
    <location>
        <begin position="117"/>
        <end position="265"/>
    </location>
</feature>
<dbReference type="InterPro" id="IPR006179">
    <property type="entry name" value="5_nucleotidase/apyrase"/>
</dbReference>
<keyword evidence="5" id="KW-1185">Reference proteome</keyword>
<dbReference type="AlphaFoldDB" id="A0A3M7P6T4"/>
<evidence type="ECO:0000259" key="3">
    <source>
        <dbReference type="Pfam" id="PF02872"/>
    </source>
</evidence>
<dbReference type="InterPro" id="IPR029052">
    <property type="entry name" value="Metallo-depent_PP-like"/>
</dbReference>
<dbReference type="STRING" id="10195.A0A3M7P6T4"/>
<dbReference type="SUPFAM" id="SSF55816">
    <property type="entry name" value="5'-nucleotidase (syn. UDP-sugar hydrolase), C-terminal domain"/>
    <property type="match status" value="1"/>
</dbReference>
<comment type="similarity">
    <text evidence="1 2">Belongs to the 5'-nucleotidase family.</text>
</comment>